<name>A0A438B315_9NOCA</name>
<dbReference type="AlphaFoldDB" id="A0A438B315"/>
<comment type="caution">
    <text evidence="1">The sequence shown here is derived from an EMBL/GenBank/DDBJ whole genome shotgun (WGS) entry which is preliminary data.</text>
</comment>
<proteinExistence type="predicted"/>
<dbReference type="EMBL" id="RKLO01000001">
    <property type="protein sequence ID" value="RVW05342.1"/>
    <property type="molecule type" value="Genomic_DNA"/>
</dbReference>
<keyword evidence="2" id="KW-1185">Reference proteome</keyword>
<dbReference type="Proteomes" id="UP000283479">
    <property type="component" value="Unassembled WGS sequence"/>
</dbReference>
<organism evidence="1 2">
    <name type="scientific">Rhodococcus xishaensis</name>
    <dbReference type="NCBI Taxonomy" id="2487364"/>
    <lineage>
        <taxon>Bacteria</taxon>
        <taxon>Bacillati</taxon>
        <taxon>Actinomycetota</taxon>
        <taxon>Actinomycetes</taxon>
        <taxon>Mycobacteriales</taxon>
        <taxon>Nocardiaceae</taxon>
        <taxon>Rhodococcus</taxon>
    </lineage>
</organism>
<evidence type="ECO:0000313" key="1">
    <source>
        <dbReference type="EMBL" id="RVW05342.1"/>
    </source>
</evidence>
<reference evidence="1 2" key="1">
    <citation type="submission" date="2018-11" db="EMBL/GenBank/DDBJ databases">
        <title>Rhodococcus spongicola sp. nov. and Rhodococcus xishaensis sp. nov. from marine sponges.</title>
        <authorList>
            <person name="Li L."/>
            <person name="Lin H.W."/>
        </authorList>
    </citation>
    <scope>NUCLEOTIDE SEQUENCE [LARGE SCALE GENOMIC DNA]</scope>
    <source>
        <strain evidence="1 2">LHW51113</strain>
    </source>
</reference>
<sequence length="114" mass="12142">MAATISSVQLSDGASLLASIWIGSEPEGYAATIDICDPSVKSADDLRPIATEYAQALNVSPIAEQVRRLTVASYQIIAGTDGTDLINLVELSNSAFQLYPWDDGGDYFWKVVAG</sequence>
<accession>A0A438B315</accession>
<evidence type="ECO:0000313" key="2">
    <source>
        <dbReference type="Proteomes" id="UP000283479"/>
    </source>
</evidence>
<gene>
    <name evidence="1" type="ORF">EGT50_01650</name>
</gene>
<protein>
    <submittedName>
        <fullName evidence="1">Uncharacterized protein</fullName>
    </submittedName>
</protein>